<comment type="caution">
    <text evidence="1">The sequence shown here is derived from an EMBL/GenBank/DDBJ whole genome shotgun (WGS) entry which is preliminary data.</text>
</comment>
<reference evidence="1" key="1">
    <citation type="submission" date="2020-08" db="EMBL/GenBank/DDBJ databases">
        <title>Genome sequencing and assembly of the red palm weevil Rhynchophorus ferrugineus.</title>
        <authorList>
            <person name="Dias G.B."/>
            <person name="Bergman C.M."/>
            <person name="Manee M."/>
        </authorList>
    </citation>
    <scope>NUCLEOTIDE SEQUENCE</scope>
    <source>
        <strain evidence="1">AA-2017</strain>
        <tissue evidence="1">Whole larva</tissue>
    </source>
</reference>
<dbReference type="Pfam" id="PF00494">
    <property type="entry name" value="SQS_PSY"/>
    <property type="match status" value="1"/>
</dbReference>
<dbReference type="AlphaFoldDB" id="A0A834MID5"/>
<dbReference type="InterPro" id="IPR002060">
    <property type="entry name" value="Squ/phyt_synthse"/>
</dbReference>
<dbReference type="SUPFAM" id="SSF48576">
    <property type="entry name" value="Terpenoid synthases"/>
    <property type="match status" value="1"/>
</dbReference>
<sequence length="308" mass="35492">MHILYKNYLALNKSIIPKTICRLKSSRSSSQYCLDQLRNYDYENFVCTILLKNIPRSVALAVRSFNVEVSRVAEQVSQETIGLMRLKFWEEAIDKCYSGNIKYVPKHPVTTELYKAISKANLTKRYLKNLVSARTQYINVHGFKTLTELEKYSDQTVASVFYLILEGCGVKNVDADHAASHLGKSQGIIQQLRSIPHARKLNFLPIPEDLLIKYQISQEEVLRSKESQKLSDCVYEIASRAHQHLVKSRSLIDKVPANGRAALLPAIPVSIYLDRLQELDYNILDHHLQIRTWKLLPSLYINNLRNRY</sequence>
<name>A0A834MID5_RHYFE</name>
<dbReference type="Gene3D" id="1.10.600.10">
    <property type="entry name" value="Farnesyl Diphosphate Synthase"/>
    <property type="match status" value="1"/>
</dbReference>
<dbReference type="Proteomes" id="UP000625711">
    <property type="component" value="Unassembled WGS sequence"/>
</dbReference>
<keyword evidence="2" id="KW-1185">Reference proteome</keyword>
<gene>
    <name evidence="1" type="ORF">GWI33_000540</name>
</gene>
<dbReference type="EMBL" id="JAACXV010000107">
    <property type="protein sequence ID" value="KAF7283456.1"/>
    <property type="molecule type" value="Genomic_DNA"/>
</dbReference>
<evidence type="ECO:0000313" key="2">
    <source>
        <dbReference type="Proteomes" id="UP000625711"/>
    </source>
</evidence>
<evidence type="ECO:0008006" key="3">
    <source>
        <dbReference type="Google" id="ProtNLM"/>
    </source>
</evidence>
<evidence type="ECO:0000313" key="1">
    <source>
        <dbReference type="EMBL" id="KAF7283456.1"/>
    </source>
</evidence>
<dbReference type="InterPro" id="IPR008949">
    <property type="entry name" value="Isoprenoid_synthase_dom_sf"/>
</dbReference>
<dbReference type="OrthoDB" id="270318at2759"/>
<organism evidence="1 2">
    <name type="scientific">Rhynchophorus ferrugineus</name>
    <name type="common">Red palm weevil</name>
    <name type="synonym">Curculio ferrugineus</name>
    <dbReference type="NCBI Taxonomy" id="354439"/>
    <lineage>
        <taxon>Eukaryota</taxon>
        <taxon>Metazoa</taxon>
        <taxon>Ecdysozoa</taxon>
        <taxon>Arthropoda</taxon>
        <taxon>Hexapoda</taxon>
        <taxon>Insecta</taxon>
        <taxon>Pterygota</taxon>
        <taxon>Neoptera</taxon>
        <taxon>Endopterygota</taxon>
        <taxon>Coleoptera</taxon>
        <taxon>Polyphaga</taxon>
        <taxon>Cucujiformia</taxon>
        <taxon>Curculionidae</taxon>
        <taxon>Dryophthorinae</taxon>
        <taxon>Rhynchophorus</taxon>
    </lineage>
</organism>
<accession>A0A834MID5</accession>
<proteinExistence type="predicted"/>
<protein>
    <recommendedName>
        <fullName evidence="3">NADH dehydrogenase (Ubiquinone) complex I, assembly factor 6</fullName>
    </recommendedName>
</protein>